<feature type="region of interest" description="Disordered" evidence="1">
    <location>
        <begin position="924"/>
        <end position="958"/>
    </location>
</feature>
<feature type="compositionally biased region" description="Low complexity" evidence="1">
    <location>
        <begin position="810"/>
        <end position="819"/>
    </location>
</feature>
<dbReference type="EMBL" id="WJBH02000003">
    <property type="protein sequence ID" value="KAI9561946.1"/>
    <property type="molecule type" value="Genomic_DNA"/>
</dbReference>
<name>A0AAD5PW44_9CRUS</name>
<reference evidence="2 3" key="1">
    <citation type="submission" date="2022-05" db="EMBL/GenBank/DDBJ databases">
        <title>A multi-omics perspective on studying reproductive biology in Daphnia sinensis.</title>
        <authorList>
            <person name="Jia J."/>
        </authorList>
    </citation>
    <scope>NUCLEOTIDE SEQUENCE [LARGE SCALE GENOMIC DNA]</scope>
    <source>
        <strain evidence="2 3">WSL</strain>
    </source>
</reference>
<feature type="region of interest" description="Disordered" evidence="1">
    <location>
        <begin position="769"/>
        <end position="847"/>
    </location>
</feature>
<feature type="compositionally biased region" description="Basic and acidic residues" evidence="1">
    <location>
        <begin position="732"/>
        <end position="744"/>
    </location>
</feature>
<gene>
    <name evidence="2" type="ORF">GHT06_012909</name>
</gene>
<feature type="compositionally biased region" description="Polar residues" evidence="1">
    <location>
        <begin position="1033"/>
        <end position="1044"/>
    </location>
</feature>
<sequence length="1792" mass="200578">MENEPGQSGIRQCPVCGKFFSRSDFKENSCLRCWKWFFFNCDEYFHKDNKNICPNNCAMVGMLLSCNSCRLKKFLETTKYRCGQRQCMSCGCRTVINDKNPQCSCCRVLAAKKCTCSITTIPCSWCVNKASSKNNNNVNVESVAVNGKKSCELTSAPALLPNLATGPSMVGFRTKSPVIEMIEHCDTPQTTIHIDLSLLPEHLQAKAKAQVLGNCYVRIRDLSSTILKKSRKEQDERKGKKRSRSGSFTRNDENFANAKISSQDNHGKVYKQKASKERDSPDYSVKNVSDTRLILRLGMEHHDADTESHIKASHYIESCSTNKEKSTFPRKNHQVKAKFPVAKNNFVSCQEPKSDLKMNGESSWRAVVDKSTQTEPLLEIERLQRRINELELIIAASRSCLTPSPLDALVPQKSSNDPAVTLSTPPNSDSGSNTKNETPIKSPCVLVNRLTKDVLEHYGINRNSSLSPTDESRPKKRPRLNSVDAEHRSTKKSDKKNGGTKKVFELFGDDSEEDICTSKDDLGTSKSQPFDFDGLDYDDDEDQESRSSKSCSVDSQPMNKHEKTNEMDRHDKSSKGEKKEKNSGKDKRKEKERKKKENQKSKTSDIPKPSKPLKEKGQKEITKSQKDQTAVGNSNKFRIPKLAATATVGLPTLLQENLDLALKTPTSSLLEEGVPSRTPEPEPAKNSAVKSSELPRVTSNVENIVEAPAPISSFELTGKLATIRSISPRIQLHEHEQIPDDPSRENYIPDDPSRENYIPAILEDLHYVPESSPREPVKGIRPFHPPVRKINDEKTKSLPQERGGRRFIYSSSSSSSSDSESSENESKEENESVLNYEKSTNQTSPLTAAISPMDNQRVSNGFSAIQQNGSALGKSYFVQETMERACLSPSGSIASDTPSTTAQCAPKTNAVIGTEDTARTISHASESEENVQFTGPEKSHLSSLAIPSSPRRHSPEPIPQVSTVLERAEAHSEEDDSEDGDVLDIGLNDEEIFDYDYNEDEQLHKPPTPKPPANKVINESTRIVGEIKPTPPNTATTSNKTNVPPVQVKPPIRSTIPTTSQPPLPRDEQSNNRGLCYSFIRTGKCAVSDQPNKKCDYSHCLDSVLVHIQYLCNKKGICIQTASRLVCAMTNVDSPLNRSLCEPIGSQIVGTVIHALVKENRQEQLSVALEMLNNRKLPMVIEFIDQIIQQIHISSPPIAKKLVTLYERCEFENVKISLYSFNKIIVTLVNDHNLKGWDFICKVVEFAIMYYPQSYYPTNEVLVFLFSTALDQPKLERVCHLFKDFGPPVLVKLGPQRRDEVLNRLRDFGLVDWYDRYSGIVRRPMGNDIHSQFVAQQYAPNGMINHSSHDPRLPLHRAQPSMPPQTNPFQPPFRPPLHTNRPQMPNLPPTGHHRPSNLAVPPAVVHRAPPPGIPPVGLCKSEPPPFRVDHPVVNGPPPSVPVACAIRNHAETSSRPTSNRTTPPKLDPLMPSVSVSPTRVVPLPETNPAPPFVPLEVPKPSQSLSLNLFEPESPEVEPVFEDSEPEQGPSVVVEPSYGTEEELLTEFKNRNFEAVTRLFLQYYSESRKCPMLLSLARIVKTNPLYEPEENRELSPGDIFICIISCACEKGTGRGSAETLERRHQKGLLDLVFFVLLYYFQNFNDSDEDEKITHYEIVKQFIKMVRLFQLPLENSIDHPELLLFLAECFVQVDFTKNEEEDFYEGVVDDICCCINFLIEFHEVVAKLPVNAFNPNLVDKEFALSNAILQVTNTLEGTGECEMYRNEIAGAMVSYQDALMKNQSRFAAILASRT</sequence>
<feature type="region of interest" description="Disordered" evidence="1">
    <location>
        <begin position="1449"/>
        <end position="1473"/>
    </location>
</feature>
<feature type="compositionally biased region" description="Polar residues" evidence="1">
    <location>
        <begin position="627"/>
        <end position="636"/>
    </location>
</feature>
<feature type="region of interest" description="Disordered" evidence="1">
    <location>
        <begin position="1026"/>
        <end position="1069"/>
    </location>
</feature>
<feature type="region of interest" description="Disordered" evidence="1">
    <location>
        <begin position="518"/>
        <end position="640"/>
    </location>
</feature>
<feature type="region of interest" description="Disordered" evidence="1">
    <location>
        <begin position="461"/>
        <end position="502"/>
    </location>
</feature>
<comment type="caution">
    <text evidence="2">The sequence shown here is derived from an EMBL/GenBank/DDBJ whole genome shotgun (WGS) entry which is preliminary data.</text>
</comment>
<feature type="region of interest" description="Disordered" evidence="1">
    <location>
        <begin position="667"/>
        <end position="695"/>
    </location>
</feature>
<feature type="compositionally biased region" description="Basic and acidic residues" evidence="1">
    <location>
        <begin position="612"/>
        <end position="626"/>
    </location>
</feature>
<protein>
    <submittedName>
        <fullName evidence="2">Uncharacterized protein</fullName>
    </submittedName>
</protein>
<feature type="compositionally biased region" description="Acidic residues" evidence="1">
    <location>
        <begin position="533"/>
        <end position="543"/>
    </location>
</feature>
<feature type="region of interest" description="Disordered" evidence="1">
    <location>
        <begin position="1346"/>
        <end position="1408"/>
    </location>
</feature>
<proteinExistence type="predicted"/>
<evidence type="ECO:0000313" key="3">
    <source>
        <dbReference type="Proteomes" id="UP000820818"/>
    </source>
</evidence>
<dbReference type="Proteomes" id="UP000820818">
    <property type="component" value="Linkage Group LG3"/>
</dbReference>
<organism evidence="2 3">
    <name type="scientific">Daphnia sinensis</name>
    <dbReference type="NCBI Taxonomy" id="1820382"/>
    <lineage>
        <taxon>Eukaryota</taxon>
        <taxon>Metazoa</taxon>
        <taxon>Ecdysozoa</taxon>
        <taxon>Arthropoda</taxon>
        <taxon>Crustacea</taxon>
        <taxon>Branchiopoda</taxon>
        <taxon>Diplostraca</taxon>
        <taxon>Cladocera</taxon>
        <taxon>Anomopoda</taxon>
        <taxon>Daphniidae</taxon>
        <taxon>Daphnia</taxon>
        <taxon>Daphnia similis group</taxon>
    </lineage>
</organism>
<feature type="compositionally biased region" description="Low complexity" evidence="1">
    <location>
        <begin position="1453"/>
        <end position="1464"/>
    </location>
</feature>
<accession>A0AAD5PW44</accession>
<feature type="region of interest" description="Disordered" evidence="1">
    <location>
        <begin position="732"/>
        <end position="751"/>
    </location>
</feature>
<feature type="region of interest" description="Disordered" evidence="1">
    <location>
        <begin position="229"/>
        <end position="285"/>
    </location>
</feature>
<feature type="region of interest" description="Disordered" evidence="1">
    <location>
        <begin position="888"/>
        <end position="911"/>
    </location>
</feature>
<feature type="compositionally biased region" description="Basic and acidic residues" evidence="1">
    <location>
        <begin position="769"/>
        <end position="778"/>
    </location>
</feature>
<feature type="compositionally biased region" description="Basic and acidic residues" evidence="1">
    <location>
        <begin position="484"/>
        <end position="497"/>
    </location>
</feature>
<keyword evidence="3" id="KW-1185">Reference proteome</keyword>
<feature type="compositionally biased region" description="Pro residues" evidence="1">
    <location>
        <begin position="1361"/>
        <end position="1375"/>
    </location>
</feature>
<feature type="compositionally biased region" description="Basic and acidic residues" evidence="1">
    <location>
        <begin position="559"/>
        <end position="589"/>
    </location>
</feature>
<feature type="region of interest" description="Disordered" evidence="1">
    <location>
        <begin position="407"/>
        <end position="441"/>
    </location>
</feature>
<evidence type="ECO:0000256" key="1">
    <source>
        <dbReference type="SAM" id="MobiDB-lite"/>
    </source>
</evidence>
<evidence type="ECO:0000313" key="2">
    <source>
        <dbReference type="EMBL" id="KAI9561946.1"/>
    </source>
</evidence>
<feature type="compositionally biased region" description="Polar residues" evidence="1">
    <location>
        <begin position="412"/>
        <end position="439"/>
    </location>
</feature>
<feature type="compositionally biased region" description="Polar residues" evidence="1">
    <location>
        <begin position="548"/>
        <end position="558"/>
    </location>
</feature>
<feature type="compositionally biased region" description="Polar residues" evidence="1">
    <location>
        <begin position="889"/>
        <end position="903"/>
    </location>
</feature>
<feature type="compositionally biased region" description="Polar residues" evidence="1">
    <location>
        <begin position="837"/>
        <end position="846"/>
    </location>
</feature>